<dbReference type="OrthoDB" id="5716319at2759"/>
<dbReference type="EMBL" id="LSSN01001077">
    <property type="protein sequence ID" value="OMJ21147.1"/>
    <property type="molecule type" value="Genomic_DNA"/>
</dbReference>
<gene>
    <name evidence="2" type="ORF">AYI70_g3653</name>
</gene>
<comment type="caution">
    <text evidence="2">The sequence shown here is derived from an EMBL/GenBank/DDBJ whole genome shotgun (WGS) entry which is preliminary data.</text>
</comment>
<feature type="compositionally biased region" description="Polar residues" evidence="1">
    <location>
        <begin position="62"/>
        <end position="71"/>
    </location>
</feature>
<dbReference type="Proteomes" id="UP000187283">
    <property type="component" value="Unassembled WGS sequence"/>
</dbReference>
<feature type="region of interest" description="Disordered" evidence="1">
    <location>
        <begin position="353"/>
        <end position="376"/>
    </location>
</feature>
<name>A0A1R1Y2F2_9FUNG</name>
<dbReference type="AlphaFoldDB" id="A0A1R1Y2F2"/>
<keyword evidence="3" id="KW-1185">Reference proteome</keyword>
<proteinExistence type="predicted"/>
<evidence type="ECO:0000313" key="3">
    <source>
        <dbReference type="Proteomes" id="UP000187283"/>
    </source>
</evidence>
<organism evidence="2 3">
    <name type="scientific">Smittium culicis</name>
    <dbReference type="NCBI Taxonomy" id="133412"/>
    <lineage>
        <taxon>Eukaryota</taxon>
        <taxon>Fungi</taxon>
        <taxon>Fungi incertae sedis</taxon>
        <taxon>Zoopagomycota</taxon>
        <taxon>Kickxellomycotina</taxon>
        <taxon>Harpellomycetes</taxon>
        <taxon>Harpellales</taxon>
        <taxon>Legeriomycetaceae</taxon>
        <taxon>Smittium</taxon>
    </lineage>
</organism>
<reference evidence="2 3" key="1">
    <citation type="submission" date="2017-01" db="EMBL/GenBank/DDBJ databases">
        <authorList>
            <person name="Mah S.A."/>
            <person name="Swanson W.J."/>
            <person name="Moy G.W."/>
            <person name="Vacquier V.D."/>
        </authorList>
    </citation>
    <scope>NUCLEOTIDE SEQUENCE [LARGE SCALE GENOMIC DNA]</scope>
    <source>
        <strain evidence="2 3">GSMNP</strain>
    </source>
</reference>
<sequence length="416" mass="45907">MNELKLISEKNKLIQKYDLGQPEGGKISEMKNLMGIFYKDVDLSAVETPGQPSQLGRRGYNQEISTGNASMQGKGPDQVPPGGDKKPGDLKTRSTYKYKYGYAGENHSDKDGQINGPSSKGQEPKINAASYMAELDASINVPMTNNVTLFKRFEIDNDCTNDSTSLKQFVEMQLSSVIYYSLDFPEENVSTYNSITTIHLDKSKDYSRLLINTGDIIGKVITKSGIIYVLDDFPTNLLCRNNYLKCLNGDNENTVIQGCKDETVKNALKTLGTNIYLESIKQEISELGYSPGCVDLPLKNGGSGSSTVTIDETSSTKTLPESDLTCLFAKYNIENGNYGSEFINQRFSTNDDNYKKKKRHDSLISGQGSMGDSGKVNQPAAIKRESLTQNTNAYNLKKMSGGADSNTQQIHEKMNF</sequence>
<evidence type="ECO:0000256" key="1">
    <source>
        <dbReference type="SAM" id="MobiDB-lite"/>
    </source>
</evidence>
<feature type="region of interest" description="Disordered" evidence="1">
    <location>
        <begin position="47"/>
        <end position="124"/>
    </location>
</feature>
<accession>A0A1R1Y2F2</accession>
<feature type="compositionally biased region" description="Basic and acidic residues" evidence="1">
    <location>
        <begin position="83"/>
        <end position="92"/>
    </location>
</feature>
<evidence type="ECO:0000313" key="2">
    <source>
        <dbReference type="EMBL" id="OMJ21147.1"/>
    </source>
</evidence>
<protein>
    <submittedName>
        <fullName evidence="2">Uncharacterized protein</fullName>
    </submittedName>
</protein>